<dbReference type="CDD" id="cd00311">
    <property type="entry name" value="TIM"/>
    <property type="match status" value="1"/>
</dbReference>
<dbReference type="HAMAP" id="MF_00147_B">
    <property type="entry name" value="TIM_B"/>
    <property type="match status" value="1"/>
</dbReference>
<keyword evidence="2 6" id="KW-0312">Gluconeogenesis</keyword>
<evidence type="ECO:0000256" key="5">
    <source>
        <dbReference type="ARBA" id="ARBA00023235"/>
    </source>
</evidence>
<evidence type="ECO:0000256" key="1">
    <source>
        <dbReference type="ARBA" id="ARBA00007422"/>
    </source>
</evidence>
<protein>
    <recommendedName>
        <fullName evidence="6 7">Triosephosphate isomerase</fullName>
        <shortName evidence="6">TIM</shortName>
        <shortName evidence="6">TPI</shortName>
        <ecNumber evidence="6 7">5.3.1.1</ecNumber>
    </recommendedName>
    <alternativeName>
        <fullName evidence="6">Triose-phosphate isomerase</fullName>
    </alternativeName>
</protein>
<dbReference type="NCBIfam" id="TIGR00419">
    <property type="entry name" value="tim"/>
    <property type="match status" value="1"/>
</dbReference>
<gene>
    <name evidence="6" type="primary">tpiA</name>
    <name evidence="8" type="ORF">CE91St30_16270</name>
</gene>
<evidence type="ECO:0000256" key="6">
    <source>
        <dbReference type="HAMAP-Rule" id="MF_00147"/>
    </source>
</evidence>
<dbReference type="Proteomes" id="UP001320544">
    <property type="component" value="Chromosome"/>
</dbReference>
<feature type="binding site" evidence="6">
    <location>
        <begin position="10"/>
        <end position="12"/>
    </location>
    <ligand>
        <name>substrate</name>
    </ligand>
</feature>
<dbReference type="Pfam" id="PF00121">
    <property type="entry name" value="TIM"/>
    <property type="match status" value="1"/>
</dbReference>
<comment type="similarity">
    <text evidence="1 6 7">Belongs to the triosephosphate isomerase family.</text>
</comment>
<dbReference type="PROSITE" id="PS51440">
    <property type="entry name" value="TIM_2"/>
    <property type="match status" value="1"/>
</dbReference>
<dbReference type="PANTHER" id="PTHR21139:SF42">
    <property type="entry name" value="TRIOSEPHOSPHATE ISOMERASE"/>
    <property type="match status" value="1"/>
</dbReference>
<dbReference type="Gene3D" id="3.20.20.70">
    <property type="entry name" value="Aldolase class I"/>
    <property type="match status" value="1"/>
</dbReference>
<dbReference type="EC" id="5.3.1.1" evidence="6 7"/>
<feature type="active site" description="Proton acceptor" evidence="6">
    <location>
        <position position="173"/>
    </location>
</feature>
<keyword evidence="5 6" id="KW-0413">Isomerase</keyword>
<keyword evidence="9" id="KW-1185">Reference proteome</keyword>
<keyword evidence="3 6" id="KW-0963">Cytoplasm</keyword>
<dbReference type="InterPro" id="IPR020861">
    <property type="entry name" value="Triosephosphate_isomerase_AS"/>
</dbReference>
<dbReference type="InterPro" id="IPR035990">
    <property type="entry name" value="TIM_sf"/>
</dbReference>
<feature type="binding site" evidence="6">
    <location>
        <position position="219"/>
    </location>
    <ligand>
        <name>substrate</name>
    </ligand>
</feature>
<dbReference type="EMBL" id="AP025564">
    <property type="protein sequence ID" value="BDE96294.1"/>
    <property type="molecule type" value="Genomic_DNA"/>
</dbReference>
<sequence length="257" mass="27659">MARIPMMAGNWKMNNTISEAVVLTQEISNQYEKKEWEDAVEIVLCTPFTDLKPAKTVLDFDKVKIKVAAQNVYWEPSGAFTGEISVPMIKEIGCAYSIVGHSERRELFGETDEAVNKKVKALIAEDLGAIVCVGESLAVREEGTTLEFVCAQVRAAFAGLDADEVAACVVAYEPIWAIGTGRTATPEQADEVCAAIRRTVAEIADAETAEDMRVLYGGSMNPGNVEGLMAMENIDGGLVGGASLKAETFVQLIKACL</sequence>
<dbReference type="InterPro" id="IPR022896">
    <property type="entry name" value="TrioseP_Isoase_bac/euk"/>
</dbReference>
<keyword evidence="4 6" id="KW-0324">Glycolysis</keyword>
<feature type="binding site" evidence="6">
    <location>
        <position position="179"/>
    </location>
    <ligand>
        <name>substrate</name>
    </ligand>
</feature>
<evidence type="ECO:0000313" key="9">
    <source>
        <dbReference type="Proteomes" id="UP001320544"/>
    </source>
</evidence>
<comment type="function">
    <text evidence="6">Involved in the gluconeogenesis. Catalyzes stereospecifically the conversion of dihydroxyacetone phosphate (DHAP) to D-glyceraldehyde-3-phosphate (G3P).</text>
</comment>
<evidence type="ECO:0000313" key="8">
    <source>
        <dbReference type="EMBL" id="BDE96294.1"/>
    </source>
</evidence>
<evidence type="ECO:0000256" key="7">
    <source>
        <dbReference type="RuleBase" id="RU363013"/>
    </source>
</evidence>
<feature type="active site" description="Electrophile" evidence="6">
    <location>
        <position position="101"/>
    </location>
</feature>
<accession>A0ABM7WIZ8</accession>
<comment type="pathway">
    <text evidence="6 7">Carbohydrate biosynthesis; gluconeogenesis.</text>
</comment>
<name>A0ABM7WIZ8_9ACTN</name>
<dbReference type="RefSeq" id="WP_244412552.1">
    <property type="nucleotide sequence ID" value="NZ_AP025564.1"/>
</dbReference>
<reference evidence="8 9" key="1">
    <citation type="submission" date="2022-01" db="EMBL/GenBank/DDBJ databases">
        <title>Novel bile acid biosynthetic pathways are enriched in the microbiome of centenarians.</title>
        <authorList>
            <person name="Sato Y."/>
            <person name="Atarashi K."/>
            <person name="Plichta R.D."/>
            <person name="Arai Y."/>
            <person name="Sasajima S."/>
            <person name="Kearney M.S."/>
            <person name="Suda W."/>
            <person name="Takeshita K."/>
            <person name="Sasaki T."/>
            <person name="Okamoto S."/>
            <person name="Skelly N.A."/>
            <person name="Okamura Y."/>
            <person name="Vlamakis H."/>
            <person name="Li Y."/>
            <person name="Tanoue T."/>
            <person name="Takei H."/>
            <person name="Nittono H."/>
            <person name="Narushima S."/>
            <person name="Irie J."/>
            <person name="Itoh H."/>
            <person name="Moriya K."/>
            <person name="Sugiura Y."/>
            <person name="Suematsu M."/>
            <person name="Moritoki N."/>
            <person name="Shibata S."/>
            <person name="Littman R.D."/>
            <person name="Fischbach A.M."/>
            <person name="Uwamino Y."/>
            <person name="Inoue T."/>
            <person name="Honda A."/>
            <person name="Hattori M."/>
            <person name="Murai T."/>
            <person name="Xavier J.R."/>
            <person name="Hirose N."/>
            <person name="Honda K."/>
        </authorList>
    </citation>
    <scope>NUCLEOTIDE SEQUENCE [LARGE SCALE GENOMIC DNA]</scope>
    <source>
        <strain evidence="8 9">CE91-St30</strain>
    </source>
</reference>
<comment type="catalytic activity">
    <reaction evidence="6 7">
        <text>D-glyceraldehyde 3-phosphate = dihydroxyacetone phosphate</text>
        <dbReference type="Rhea" id="RHEA:18585"/>
        <dbReference type="ChEBI" id="CHEBI:57642"/>
        <dbReference type="ChEBI" id="CHEBI:59776"/>
        <dbReference type="EC" id="5.3.1.1"/>
    </reaction>
</comment>
<comment type="pathway">
    <text evidence="6 7">Carbohydrate degradation; glycolysis; D-glyceraldehyde 3-phosphate from glycerone phosphate: step 1/1.</text>
</comment>
<proteinExistence type="inferred from homology"/>
<organism evidence="8 9">
    <name type="scientific">Raoultibacter timonensis</name>
    <dbReference type="NCBI Taxonomy" id="1907662"/>
    <lineage>
        <taxon>Bacteria</taxon>
        <taxon>Bacillati</taxon>
        <taxon>Actinomycetota</taxon>
        <taxon>Coriobacteriia</taxon>
        <taxon>Eggerthellales</taxon>
        <taxon>Eggerthellaceae</taxon>
        <taxon>Raoultibacter</taxon>
    </lineage>
</organism>
<dbReference type="InterPro" id="IPR013785">
    <property type="entry name" value="Aldolase_TIM"/>
</dbReference>
<dbReference type="PANTHER" id="PTHR21139">
    <property type="entry name" value="TRIOSEPHOSPHATE ISOMERASE"/>
    <property type="match status" value="1"/>
</dbReference>
<feature type="binding site" evidence="6">
    <location>
        <begin position="240"/>
        <end position="241"/>
    </location>
    <ligand>
        <name>substrate</name>
    </ligand>
</feature>
<evidence type="ECO:0000256" key="3">
    <source>
        <dbReference type="ARBA" id="ARBA00022490"/>
    </source>
</evidence>
<dbReference type="InterPro" id="IPR000652">
    <property type="entry name" value="Triosephosphate_isomerase"/>
</dbReference>
<evidence type="ECO:0000256" key="4">
    <source>
        <dbReference type="ARBA" id="ARBA00023152"/>
    </source>
</evidence>
<evidence type="ECO:0000256" key="2">
    <source>
        <dbReference type="ARBA" id="ARBA00022432"/>
    </source>
</evidence>
<comment type="subcellular location">
    <subcellularLocation>
        <location evidence="6 7">Cytoplasm</location>
    </subcellularLocation>
</comment>
<comment type="subunit">
    <text evidence="6 7">Homodimer.</text>
</comment>
<dbReference type="PROSITE" id="PS00171">
    <property type="entry name" value="TIM_1"/>
    <property type="match status" value="1"/>
</dbReference>
<dbReference type="SUPFAM" id="SSF51351">
    <property type="entry name" value="Triosephosphate isomerase (TIM)"/>
    <property type="match status" value="1"/>
</dbReference>